<comment type="caution">
    <text evidence="2">The sequence shown here is derived from an EMBL/GenBank/DDBJ whole genome shotgun (WGS) entry which is preliminary data.</text>
</comment>
<reference evidence="2 3" key="1">
    <citation type="journal article" date="2023" name="Mol. Biol. Evol.">
        <title>Genomics of Secondarily Temperate Adaptation in the Only Non-Antarctic Icefish.</title>
        <authorList>
            <person name="Rivera-Colon A.G."/>
            <person name="Rayamajhi N."/>
            <person name="Minhas B.F."/>
            <person name="Madrigal G."/>
            <person name="Bilyk K.T."/>
            <person name="Yoon V."/>
            <person name="Hune M."/>
            <person name="Gregory S."/>
            <person name="Cheng C.H.C."/>
            <person name="Catchen J.M."/>
        </authorList>
    </citation>
    <scope>NUCLEOTIDE SEQUENCE [LARGE SCALE GENOMIC DNA]</scope>
    <source>
        <tissue evidence="2">White muscle</tissue>
    </source>
</reference>
<dbReference type="PANTHER" id="PTHR23122">
    <property type="entry name" value="MEMBRANE-ASSOCIATED GUANYLATE KINASE MAGUK"/>
    <property type="match status" value="1"/>
</dbReference>
<accession>A0AAN8CNW4</accession>
<dbReference type="InterPro" id="IPR008145">
    <property type="entry name" value="GK/Ca_channel_bsu"/>
</dbReference>
<dbReference type="Gene3D" id="3.40.50.300">
    <property type="entry name" value="P-loop containing nucleotide triphosphate hydrolases"/>
    <property type="match status" value="1"/>
</dbReference>
<protein>
    <recommendedName>
        <fullName evidence="1">Guanylate kinase-like domain-containing protein</fullName>
    </recommendedName>
</protein>
<sequence>MNKSAIESGVVTKQLTDSELKRTVDESERIKRAYGHYFDLCIVNDGLESAFRSLRSALEKLYTEQQWVPVNWVF</sequence>
<dbReference type="InterPro" id="IPR027417">
    <property type="entry name" value="P-loop_NTPase"/>
</dbReference>
<dbReference type="EMBL" id="JAURVH010001530">
    <property type="protein sequence ID" value="KAK5905760.1"/>
    <property type="molecule type" value="Genomic_DNA"/>
</dbReference>
<dbReference type="PROSITE" id="PS50052">
    <property type="entry name" value="GUANYLATE_KINASE_2"/>
    <property type="match status" value="1"/>
</dbReference>
<dbReference type="AlphaFoldDB" id="A0AAN8CNW4"/>
<name>A0AAN8CNW4_CHAGU</name>
<evidence type="ECO:0000313" key="3">
    <source>
        <dbReference type="Proteomes" id="UP001331515"/>
    </source>
</evidence>
<feature type="domain" description="Guanylate kinase-like" evidence="1">
    <location>
        <begin position="1"/>
        <end position="59"/>
    </location>
</feature>
<keyword evidence="3" id="KW-1185">Reference proteome</keyword>
<dbReference type="Proteomes" id="UP001331515">
    <property type="component" value="Unassembled WGS sequence"/>
</dbReference>
<proteinExistence type="predicted"/>
<dbReference type="InterPro" id="IPR050716">
    <property type="entry name" value="MAGUK"/>
</dbReference>
<dbReference type="SUPFAM" id="SSF52540">
    <property type="entry name" value="P-loop containing nucleoside triphosphate hydrolases"/>
    <property type="match status" value="1"/>
</dbReference>
<evidence type="ECO:0000313" key="2">
    <source>
        <dbReference type="EMBL" id="KAK5905760.1"/>
    </source>
</evidence>
<dbReference type="Pfam" id="PF00625">
    <property type="entry name" value="Guanylate_kin"/>
    <property type="match status" value="1"/>
</dbReference>
<evidence type="ECO:0000259" key="1">
    <source>
        <dbReference type="PROSITE" id="PS50052"/>
    </source>
</evidence>
<dbReference type="InterPro" id="IPR008144">
    <property type="entry name" value="Guanylate_kin-like_dom"/>
</dbReference>
<gene>
    <name evidence="2" type="ORF">CgunFtcFv8_001687</name>
</gene>
<organism evidence="2 3">
    <name type="scientific">Champsocephalus gunnari</name>
    <name type="common">Mackerel icefish</name>
    <dbReference type="NCBI Taxonomy" id="52237"/>
    <lineage>
        <taxon>Eukaryota</taxon>
        <taxon>Metazoa</taxon>
        <taxon>Chordata</taxon>
        <taxon>Craniata</taxon>
        <taxon>Vertebrata</taxon>
        <taxon>Euteleostomi</taxon>
        <taxon>Actinopterygii</taxon>
        <taxon>Neopterygii</taxon>
        <taxon>Teleostei</taxon>
        <taxon>Neoteleostei</taxon>
        <taxon>Acanthomorphata</taxon>
        <taxon>Eupercaria</taxon>
        <taxon>Perciformes</taxon>
        <taxon>Notothenioidei</taxon>
        <taxon>Channichthyidae</taxon>
        <taxon>Champsocephalus</taxon>
    </lineage>
</organism>